<reference evidence="8" key="2">
    <citation type="submission" date="2020-06" db="EMBL/GenBank/DDBJ databases">
        <title>Helianthus annuus Genome sequencing and assembly Release 2.</title>
        <authorList>
            <person name="Gouzy J."/>
            <person name="Langlade N."/>
            <person name="Munos S."/>
        </authorList>
    </citation>
    <scope>NUCLEOTIDE SEQUENCE</scope>
    <source>
        <tissue evidence="8">Leaves</tissue>
    </source>
</reference>
<proteinExistence type="predicted"/>
<gene>
    <name evidence="8" type="ORF">HanXRQr2_Chr12g0561541</name>
</gene>
<comment type="caution">
    <text evidence="8">The sequence shown here is derived from an EMBL/GenBank/DDBJ whole genome shotgun (WGS) entry which is preliminary data.</text>
</comment>
<evidence type="ECO:0000313" key="8">
    <source>
        <dbReference type="EMBL" id="KAF5779607.1"/>
    </source>
</evidence>
<feature type="compositionally biased region" description="Acidic residues" evidence="6">
    <location>
        <begin position="110"/>
        <end position="157"/>
    </location>
</feature>
<dbReference type="SMART" id="SM01019">
    <property type="entry name" value="B3"/>
    <property type="match status" value="2"/>
</dbReference>
<evidence type="ECO:0000256" key="3">
    <source>
        <dbReference type="ARBA" id="ARBA00023125"/>
    </source>
</evidence>
<keyword evidence="5" id="KW-0539">Nucleus</keyword>
<dbReference type="Pfam" id="PF02362">
    <property type="entry name" value="B3"/>
    <property type="match status" value="2"/>
</dbReference>
<dbReference type="PANTHER" id="PTHR31674:SF25">
    <property type="entry name" value="B3 DOMAIN-CONTAINING TRANSCRIPTION FACTOR VRN1-LIKE"/>
    <property type="match status" value="1"/>
</dbReference>
<evidence type="ECO:0000256" key="2">
    <source>
        <dbReference type="ARBA" id="ARBA00023015"/>
    </source>
</evidence>
<evidence type="ECO:0000313" key="9">
    <source>
        <dbReference type="Proteomes" id="UP000215914"/>
    </source>
</evidence>
<sequence length="270" mass="31388">MAHAFFKILRDPSAPRLVLSLPPDFVREYLKNNIPTGPVIISASGGHAWIVKIKKIGDHHYFTNGWKNVVKDIPLVYENFLIFRLVNPYTFDMTIFGKNGCEQILPPKSEDDDHEDVSGEFENVVDEDDKDGEEEEDHDDDCYVDDKDGEEEEDHDDDCYVDDDPFFVMTFTKSHIRRLRFPGKFAEWAGINGEGTMRVKNLDGAEWVTKVKLDTTFKTKRYLLSSGWRSFWHENNLSQGDECVFKFIRSERKLLLAKVTKKKLKKRHGY</sequence>
<dbReference type="SUPFAM" id="SSF101936">
    <property type="entry name" value="DNA-binding pseudobarrel domain"/>
    <property type="match status" value="2"/>
</dbReference>
<keyword evidence="9" id="KW-1185">Reference proteome</keyword>
<dbReference type="GO" id="GO:0003677">
    <property type="term" value="F:DNA binding"/>
    <property type="evidence" value="ECO:0007669"/>
    <property type="project" value="UniProtKB-KW"/>
</dbReference>
<dbReference type="InterPro" id="IPR015300">
    <property type="entry name" value="DNA-bd_pseudobarrel_sf"/>
</dbReference>
<dbReference type="EMBL" id="MNCJ02000327">
    <property type="protein sequence ID" value="KAF5779607.1"/>
    <property type="molecule type" value="Genomic_DNA"/>
</dbReference>
<keyword evidence="2" id="KW-0805">Transcription regulation</keyword>
<evidence type="ECO:0000256" key="5">
    <source>
        <dbReference type="ARBA" id="ARBA00023242"/>
    </source>
</evidence>
<keyword evidence="4" id="KW-0804">Transcription</keyword>
<feature type="domain" description="TF-B3" evidence="7">
    <location>
        <begin position="4"/>
        <end position="99"/>
    </location>
</feature>
<evidence type="ECO:0000256" key="6">
    <source>
        <dbReference type="SAM" id="MobiDB-lite"/>
    </source>
</evidence>
<comment type="subcellular location">
    <subcellularLocation>
        <location evidence="1">Nucleus</location>
    </subcellularLocation>
</comment>
<dbReference type="GO" id="GO:0005634">
    <property type="term" value="C:nucleus"/>
    <property type="evidence" value="ECO:0007669"/>
    <property type="project" value="UniProtKB-SubCell"/>
</dbReference>
<dbReference type="CDD" id="cd10017">
    <property type="entry name" value="B3_DNA"/>
    <property type="match status" value="2"/>
</dbReference>
<dbReference type="PANTHER" id="PTHR31674">
    <property type="entry name" value="B3 DOMAIN-CONTAINING PROTEIN REM-LIKE 3-RELATED"/>
    <property type="match status" value="1"/>
</dbReference>
<evidence type="ECO:0000259" key="7">
    <source>
        <dbReference type="PROSITE" id="PS50863"/>
    </source>
</evidence>
<dbReference type="Gramene" id="mRNA:HanXRQr2_Chr12g0561541">
    <property type="protein sequence ID" value="mRNA:HanXRQr2_Chr12g0561541"/>
    <property type="gene ID" value="HanXRQr2_Chr12g0561541"/>
</dbReference>
<keyword evidence="3" id="KW-0238">DNA-binding</keyword>
<feature type="domain" description="TF-B3" evidence="7">
    <location>
        <begin position="164"/>
        <end position="262"/>
    </location>
</feature>
<dbReference type="Gene3D" id="2.40.330.10">
    <property type="entry name" value="DNA-binding pseudobarrel domain"/>
    <property type="match status" value="2"/>
</dbReference>
<feature type="region of interest" description="Disordered" evidence="6">
    <location>
        <begin position="104"/>
        <end position="157"/>
    </location>
</feature>
<name>A0A9K3HJU3_HELAN</name>
<accession>A0A9K3HJU3</accession>
<dbReference type="InterPro" id="IPR003340">
    <property type="entry name" value="B3_DNA-bd"/>
</dbReference>
<reference evidence="8" key="1">
    <citation type="journal article" date="2017" name="Nature">
        <title>The sunflower genome provides insights into oil metabolism, flowering and Asterid evolution.</title>
        <authorList>
            <person name="Badouin H."/>
            <person name="Gouzy J."/>
            <person name="Grassa C.J."/>
            <person name="Murat F."/>
            <person name="Staton S.E."/>
            <person name="Cottret L."/>
            <person name="Lelandais-Briere C."/>
            <person name="Owens G.L."/>
            <person name="Carrere S."/>
            <person name="Mayjonade B."/>
            <person name="Legrand L."/>
            <person name="Gill N."/>
            <person name="Kane N.C."/>
            <person name="Bowers J.E."/>
            <person name="Hubner S."/>
            <person name="Bellec A."/>
            <person name="Berard A."/>
            <person name="Berges H."/>
            <person name="Blanchet N."/>
            <person name="Boniface M.C."/>
            <person name="Brunel D."/>
            <person name="Catrice O."/>
            <person name="Chaidir N."/>
            <person name="Claudel C."/>
            <person name="Donnadieu C."/>
            <person name="Faraut T."/>
            <person name="Fievet G."/>
            <person name="Helmstetter N."/>
            <person name="King M."/>
            <person name="Knapp S.J."/>
            <person name="Lai Z."/>
            <person name="Le Paslier M.C."/>
            <person name="Lippi Y."/>
            <person name="Lorenzon L."/>
            <person name="Mandel J.R."/>
            <person name="Marage G."/>
            <person name="Marchand G."/>
            <person name="Marquand E."/>
            <person name="Bret-Mestries E."/>
            <person name="Morien E."/>
            <person name="Nambeesan S."/>
            <person name="Nguyen T."/>
            <person name="Pegot-Espagnet P."/>
            <person name="Pouilly N."/>
            <person name="Raftis F."/>
            <person name="Sallet E."/>
            <person name="Schiex T."/>
            <person name="Thomas J."/>
            <person name="Vandecasteele C."/>
            <person name="Vares D."/>
            <person name="Vear F."/>
            <person name="Vautrin S."/>
            <person name="Crespi M."/>
            <person name="Mangin B."/>
            <person name="Burke J.M."/>
            <person name="Salse J."/>
            <person name="Munos S."/>
            <person name="Vincourt P."/>
            <person name="Rieseberg L.H."/>
            <person name="Langlade N.B."/>
        </authorList>
    </citation>
    <scope>NUCLEOTIDE SEQUENCE</scope>
    <source>
        <tissue evidence="8">Leaves</tissue>
    </source>
</reference>
<dbReference type="Proteomes" id="UP000215914">
    <property type="component" value="Unassembled WGS sequence"/>
</dbReference>
<protein>
    <submittedName>
        <fullName evidence="8">Transcription factor B3-Domain family</fullName>
    </submittedName>
</protein>
<dbReference type="InterPro" id="IPR039218">
    <property type="entry name" value="REM_fam"/>
</dbReference>
<evidence type="ECO:0000256" key="1">
    <source>
        <dbReference type="ARBA" id="ARBA00004123"/>
    </source>
</evidence>
<evidence type="ECO:0000256" key="4">
    <source>
        <dbReference type="ARBA" id="ARBA00023163"/>
    </source>
</evidence>
<dbReference type="PROSITE" id="PS50863">
    <property type="entry name" value="B3"/>
    <property type="match status" value="2"/>
</dbReference>
<dbReference type="AlphaFoldDB" id="A0A9K3HJU3"/>
<organism evidence="8 9">
    <name type="scientific">Helianthus annuus</name>
    <name type="common">Common sunflower</name>
    <dbReference type="NCBI Taxonomy" id="4232"/>
    <lineage>
        <taxon>Eukaryota</taxon>
        <taxon>Viridiplantae</taxon>
        <taxon>Streptophyta</taxon>
        <taxon>Embryophyta</taxon>
        <taxon>Tracheophyta</taxon>
        <taxon>Spermatophyta</taxon>
        <taxon>Magnoliopsida</taxon>
        <taxon>eudicotyledons</taxon>
        <taxon>Gunneridae</taxon>
        <taxon>Pentapetalae</taxon>
        <taxon>asterids</taxon>
        <taxon>campanulids</taxon>
        <taxon>Asterales</taxon>
        <taxon>Asteraceae</taxon>
        <taxon>Asteroideae</taxon>
        <taxon>Heliantheae alliance</taxon>
        <taxon>Heliantheae</taxon>
        <taxon>Helianthus</taxon>
    </lineage>
</organism>